<dbReference type="RefSeq" id="WP_273233674.1">
    <property type="nucleotide sequence ID" value="NZ_QFOH01000021.1"/>
</dbReference>
<keyword evidence="1 2" id="KW-0732">Signal</keyword>
<dbReference type="InterPro" id="IPR006311">
    <property type="entry name" value="TAT_signal"/>
</dbReference>
<feature type="domain" description="NADP-dependent oxidoreductase" evidence="3">
    <location>
        <begin position="49"/>
        <end position="294"/>
    </location>
</feature>
<dbReference type="InterPro" id="IPR020471">
    <property type="entry name" value="AKR"/>
</dbReference>
<dbReference type="AlphaFoldDB" id="A0A2W5D127"/>
<feature type="signal peptide" evidence="2">
    <location>
        <begin position="1"/>
        <end position="30"/>
    </location>
</feature>
<dbReference type="Proteomes" id="UP000249198">
    <property type="component" value="Unassembled WGS sequence"/>
</dbReference>
<accession>A0A2W5D127</accession>
<proteinExistence type="predicted"/>
<dbReference type="GO" id="GO:0016491">
    <property type="term" value="F:oxidoreductase activity"/>
    <property type="evidence" value="ECO:0007669"/>
    <property type="project" value="InterPro"/>
</dbReference>
<evidence type="ECO:0000259" key="3">
    <source>
        <dbReference type="Pfam" id="PF00248"/>
    </source>
</evidence>
<dbReference type="PRINTS" id="PR00069">
    <property type="entry name" value="ALDKETRDTASE"/>
</dbReference>
<dbReference type="SUPFAM" id="SSF51430">
    <property type="entry name" value="NAD(P)-linked oxidoreductase"/>
    <property type="match status" value="1"/>
</dbReference>
<evidence type="ECO:0000313" key="5">
    <source>
        <dbReference type="Proteomes" id="UP000249198"/>
    </source>
</evidence>
<feature type="chain" id="PRO_5016039654" evidence="2">
    <location>
        <begin position="31"/>
        <end position="306"/>
    </location>
</feature>
<dbReference type="EMBL" id="QFOH01000021">
    <property type="protein sequence ID" value="PZP22140.1"/>
    <property type="molecule type" value="Genomic_DNA"/>
</dbReference>
<name>A0A2W5D127_9PSED</name>
<dbReference type="PANTHER" id="PTHR43312">
    <property type="entry name" value="D-THREO-ALDOSE 1-DEHYDROGENASE"/>
    <property type="match status" value="1"/>
</dbReference>
<dbReference type="InterPro" id="IPR036812">
    <property type="entry name" value="NAD(P)_OxRdtase_dom_sf"/>
</dbReference>
<dbReference type="CDD" id="cd19095">
    <property type="entry name" value="AKR_PA4992-like"/>
    <property type="match status" value="1"/>
</dbReference>
<dbReference type="InterPro" id="IPR053135">
    <property type="entry name" value="AKR2_Oxidoreductase"/>
</dbReference>
<evidence type="ECO:0000313" key="4">
    <source>
        <dbReference type="EMBL" id="PZP22140.1"/>
    </source>
</evidence>
<protein>
    <submittedName>
        <fullName evidence="4">Aldo/keto reductase</fullName>
    </submittedName>
</protein>
<evidence type="ECO:0000256" key="2">
    <source>
        <dbReference type="SAM" id="SignalP"/>
    </source>
</evidence>
<dbReference type="Gene3D" id="3.20.20.100">
    <property type="entry name" value="NADP-dependent oxidoreductase domain"/>
    <property type="match status" value="1"/>
</dbReference>
<comment type="caution">
    <text evidence="4">The sequence shown here is derived from an EMBL/GenBank/DDBJ whole genome shotgun (WGS) entry which is preliminary data.</text>
</comment>
<dbReference type="InterPro" id="IPR019546">
    <property type="entry name" value="TAT_signal_bac_arc"/>
</dbReference>
<dbReference type="PANTHER" id="PTHR43312:SF1">
    <property type="entry name" value="NADP-DEPENDENT OXIDOREDUCTASE DOMAIN-CONTAINING PROTEIN"/>
    <property type="match status" value="1"/>
</dbReference>
<dbReference type="NCBIfam" id="TIGR01409">
    <property type="entry name" value="TAT_signal_seq"/>
    <property type="match status" value="1"/>
</dbReference>
<gene>
    <name evidence="4" type="ORF">DI599_16245</name>
</gene>
<organism evidence="4 5">
    <name type="scientific">Pseudomonas kuykendallii</name>
    <dbReference type="NCBI Taxonomy" id="1007099"/>
    <lineage>
        <taxon>Bacteria</taxon>
        <taxon>Pseudomonadati</taxon>
        <taxon>Pseudomonadota</taxon>
        <taxon>Gammaproteobacteria</taxon>
        <taxon>Pseudomonadales</taxon>
        <taxon>Pseudomonadaceae</taxon>
        <taxon>Pseudomonas</taxon>
    </lineage>
</organism>
<evidence type="ECO:0000256" key="1">
    <source>
        <dbReference type="ARBA" id="ARBA00022729"/>
    </source>
</evidence>
<sequence>MPTRRQFVQQSSLLAAMAGLAPLLPASAFAADGLLMRSIPSSGERLPVIGLGTSRTFNVDPGSGEMAELLEVMKAFVAGGARLIDTAPSYGDAEAVSGELVKRVGARDKVFLATKVSSTGREAGQRQIEASFKALQTDRIDLIQVHNLQDTTTQLGLLRELKEQGRIRYVGITHYVESAHDDLIAVLQKEKVDFVQFNYSVAARNAEKRLLPFCAAHGIATLINRTYGAGQLFARVKGKALPGWAVAELDASSWAQLMLKFVLADPAVTAVIPATSNPRYMADNLLAGQGRLPDARQREQIAAEFA</sequence>
<dbReference type="PROSITE" id="PS51318">
    <property type="entry name" value="TAT"/>
    <property type="match status" value="1"/>
</dbReference>
<dbReference type="InterPro" id="IPR023210">
    <property type="entry name" value="NADP_OxRdtase_dom"/>
</dbReference>
<dbReference type="Pfam" id="PF00248">
    <property type="entry name" value="Aldo_ket_red"/>
    <property type="match status" value="1"/>
</dbReference>
<reference evidence="4 5" key="1">
    <citation type="submission" date="2017-08" db="EMBL/GenBank/DDBJ databases">
        <title>Infants hospitalized years apart are colonized by the same room-sourced microbial strains.</title>
        <authorList>
            <person name="Brooks B."/>
            <person name="Olm M.R."/>
            <person name="Firek B.A."/>
            <person name="Baker R."/>
            <person name="Thomas B.C."/>
            <person name="Morowitz M.J."/>
            <person name="Banfield J.F."/>
        </authorList>
    </citation>
    <scope>NUCLEOTIDE SEQUENCE [LARGE SCALE GENOMIC DNA]</scope>
    <source>
        <strain evidence="4">S2_009_000_R2_77</strain>
    </source>
</reference>